<dbReference type="AlphaFoldDB" id="A0A914S2E6"/>
<dbReference type="Proteomes" id="UP000887564">
    <property type="component" value="Unplaced"/>
</dbReference>
<sequence length="103" mass="11529">MVPLNETRYIAEPPPLPEKKAPRKRKATSPVRVQEVIIDLGSEDDGAFFWTRIARSSGRLVKEGQECCVDEGNPCSFLLACRRDVELYIENSSFIFAAAKPTT</sequence>
<keyword evidence="2" id="KW-1185">Reference proteome</keyword>
<feature type="region of interest" description="Disordered" evidence="1">
    <location>
        <begin position="1"/>
        <end position="27"/>
    </location>
</feature>
<reference evidence="3" key="1">
    <citation type="submission" date="2022-11" db="UniProtKB">
        <authorList>
            <consortium name="WormBaseParasite"/>
        </authorList>
    </citation>
    <scope>IDENTIFICATION</scope>
</reference>
<evidence type="ECO:0000256" key="1">
    <source>
        <dbReference type="SAM" id="MobiDB-lite"/>
    </source>
</evidence>
<organism evidence="2 3">
    <name type="scientific">Parascaris equorum</name>
    <name type="common">Equine roundworm</name>
    <dbReference type="NCBI Taxonomy" id="6256"/>
    <lineage>
        <taxon>Eukaryota</taxon>
        <taxon>Metazoa</taxon>
        <taxon>Ecdysozoa</taxon>
        <taxon>Nematoda</taxon>
        <taxon>Chromadorea</taxon>
        <taxon>Rhabditida</taxon>
        <taxon>Spirurina</taxon>
        <taxon>Ascaridomorpha</taxon>
        <taxon>Ascaridoidea</taxon>
        <taxon>Ascarididae</taxon>
        <taxon>Parascaris</taxon>
    </lineage>
</organism>
<dbReference type="WBParaSite" id="PEQ_0001132401-mRNA-1">
    <property type="protein sequence ID" value="PEQ_0001132401-mRNA-1"/>
    <property type="gene ID" value="PEQ_0001132401"/>
</dbReference>
<evidence type="ECO:0000313" key="2">
    <source>
        <dbReference type="Proteomes" id="UP000887564"/>
    </source>
</evidence>
<protein>
    <submittedName>
        <fullName evidence="3">Uncharacterized protein</fullName>
    </submittedName>
</protein>
<name>A0A914S2E6_PAREQ</name>
<evidence type="ECO:0000313" key="3">
    <source>
        <dbReference type="WBParaSite" id="PEQ_0001132401-mRNA-1"/>
    </source>
</evidence>
<accession>A0A914S2E6</accession>
<proteinExistence type="predicted"/>